<dbReference type="Pfam" id="PF13579">
    <property type="entry name" value="Glyco_trans_4_4"/>
    <property type="match status" value="1"/>
</dbReference>
<evidence type="ECO:0000256" key="1">
    <source>
        <dbReference type="ARBA" id="ARBA00022676"/>
    </source>
</evidence>
<dbReference type="RefSeq" id="WP_068270612.1">
    <property type="nucleotide sequence ID" value="NZ_LQZG01000001.1"/>
</dbReference>
<evidence type="ECO:0000313" key="5">
    <source>
        <dbReference type="Proteomes" id="UP000076976"/>
    </source>
</evidence>
<dbReference type="SUPFAM" id="SSF53756">
    <property type="entry name" value="UDP-Glycosyltransferase/glycogen phosphorylase"/>
    <property type="match status" value="1"/>
</dbReference>
<gene>
    <name evidence="4" type="ORF">AWH69_01785</name>
</gene>
<proteinExistence type="predicted"/>
<evidence type="ECO:0000313" key="4">
    <source>
        <dbReference type="EMBL" id="OAB88557.1"/>
    </source>
</evidence>
<evidence type="ECO:0000256" key="2">
    <source>
        <dbReference type="ARBA" id="ARBA00022679"/>
    </source>
</evidence>
<dbReference type="Gene3D" id="3.40.50.2000">
    <property type="entry name" value="Glycogen Phosphorylase B"/>
    <property type="match status" value="1"/>
</dbReference>
<name>A0A176QFH1_9MICO</name>
<dbReference type="Proteomes" id="UP000076976">
    <property type="component" value="Unassembled WGS sequence"/>
</dbReference>
<organism evidence="4 5">
    <name type="scientific">Janibacter melonis</name>
    <dbReference type="NCBI Taxonomy" id="262209"/>
    <lineage>
        <taxon>Bacteria</taxon>
        <taxon>Bacillati</taxon>
        <taxon>Actinomycetota</taxon>
        <taxon>Actinomycetes</taxon>
        <taxon>Micrococcales</taxon>
        <taxon>Intrasporangiaceae</taxon>
        <taxon>Janibacter</taxon>
    </lineage>
</organism>
<evidence type="ECO:0000259" key="3">
    <source>
        <dbReference type="Pfam" id="PF13579"/>
    </source>
</evidence>
<accession>A0A176QFH1</accession>
<sequence>MSVVHLAPGPGSHGVVRHALTLLAQPPLTGSPVVRGRHLGSPPGLHPRLAHLHVTDHLWGESPDAAAAAVERVAQRCPVSLTLHDLPQEGEGAERRARRAAGYRRMVAAARGVVVASEHERELLLACLDVGPVPPVEVVPLPLDAPDLSPARPPGSGEVAVLGYLYPGKGHLDVLDAMAGLPSSTGFAAHGAHSPGHEDLVGAVVATASAQGRVARVTGWLADAAMHEEARRVAVPVVAPVHVSASGSVGSWIAAGRRPLATTNPYVVELARRCPGSVTLVERDDLPAAIARALADPSSTWLGPSVPIGPSTAEVAQTYADVLAGWAR</sequence>
<comment type="caution">
    <text evidence="4">The sequence shown here is derived from an EMBL/GenBank/DDBJ whole genome shotgun (WGS) entry which is preliminary data.</text>
</comment>
<dbReference type="AlphaFoldDB" id="A0A176QFH1"/>
<feature type="domain" description="Glycosyltransferase subfamily 4-like N-terminal" evidence="3">
    <location>
        <begin position="32"/>
        <end position="141"/>
    </location>
</feature>
<keyword evidence="1" id="KW-0328">Glycosyltransferase</keyword>
<protein>
    <recommendedName>
        <fullName evidence="3">Glycosyltransferase subfamily 4-like N-terminal domain-containing protein</fullName>
    </recommendedName>
</protein>
<dbReference type="STRING" id="262209.AWH69_01785"/>
<dbReference type="InterPro" id="IPR028098">
    <property type="entry name" value="Glyco_trans_4-like_N"/>
</dbReference>
<reference evidence="4 5" key="1">
    <citation type="submission" date="2016-01" db="EMBL/GenBank/DDBJ databases">
        <title>Janibacter melonis strain CD11_4 genome sequencing and assembly.</title>
        <authorList>
            <person name="Nair G.R."/>
            <person name="Kaur G."/>
            <person name="Chander A.M."/>
            <person name="Mayilraj S."/>
        </authorList>
    </citation>
    <scope>NUCLEOTIDE SEQUENCE [LARGE SCALE GENOMIC DNA]</scope>
    <source>
        <strain evidence="4 5">CD11-4</strain>
    </source>
</reference>
<keyword evidence="2" id="KW-0808">Transferase</keyword>
<dbReference type="EMBL" id="LQZG01000001">
    <property type="protein sequence ID" value="OAB88557.1"/>
    <property type="molecule type" value="Genomic_DNA"/>
</dbReference>
<keyword evidence="5" id="KW-1185">Reference proteome</keyword>